<dbReference type="InterPro" id="IPR013658">
    <property type="entry name" value="SGL"/>
</dbReference>
<evidence type="ECO:0000256" key="2">
    <source>
        <dbReference type="ARBA" id="ARBA00023295"/>
    </source>
</evidence>
<feature type="repeat" description="NHL" evidence="4">
    <location>
        <begin position="542"/>
        <end position="572"/>
    </location>
</feature>
<dbReference type="InterPro" id="IPR011042">
    <property type="entry name" value="6-blade_b-propeller_TolB-like"/>
</dbReference>
<dbReference type="EMBL" id="BOMS01000141">
    <property type="protein sequence ID" value="GIE72323.1"/>
    <property type="molecule type" value="Genomic_DNA"/>
</dbReference>
<evidence type="ECO:0000313" key="8">
    <source>
        <dbReference type="Proteomes" id="UP000624709"/>
    </source>
</evidence>
<reference evidence="7 8" key="1">
    <citation type="submission" date="2021-01" db="EMBL/GenBank/DDBJ databases">
        <title>Whole genome shotgun sequence of Actinoplanes palleronii NBRC 14916.</title>
        <authorList>
            <person name="Komaki H."/>
            <person name="Tamura T."/>
        </authorList>
    </citation>
    <scope>NUCLEOTIDE SEQUENCE [LARGE SCALE GENOMIC DNA]</scope>
    <source>
        <strain evidence="7 8">NBRC 14916</strain>
    </source>
</reference>
<dbReference type="Gene3D" id="2.120.10.30">
    <property type="entry name" value="TolB, C-terminal domain"/>
    <property type="match status" value="3"/>
</dbReference>
<gene>
    <name evidence="7" type="ORF">Apa02nite_084310</name>
</gene>
<dbReference type="Proteomes" id="UP000624709">
    <property type="component" value="Unassembled WGS sequence"/>
</dbReference>
<feature type="compositionally biased region" description="Low complexity" evidence="5">
    <location>
        <begin position="1007"/>
        <end position="1032"/>
    </location>
</feature>
<dbReference type="PANTHER" id="PTHR46388">
    <property type="entry name" value="NHL REPEAT-CONTAINING PROTEIN 2"/>
    <property type="match status" value="1"/>
</dbReference>
<dbReference type="InterPro" id="IPR015943">
    <property type="entry name" value="WD40/YVTN_repeat-like_dom_sf"/>
</dbReference>
<dbReference type="InterPro" id="IPR036737">
    <property type="entry name" value="OmpA-like_sf"/>
</dbReference>
<dbReference type="InterPro" id="IPR036116">
    <property type="entry name" value="FN3_sf"/>
</dbReference>
<dbReference type="PANTHER" id="PTHR46388:SF2">
    <property type="entry name" value="NHL REPEAT-CONTAINING PROTEIN 2"/>
    <property type="match status" value="1"/>
</dbReference>
<evidence type="ECO:0000259" key="6">
    <source>
        <dbReference type="PROSITE" id="PS50853"/>
    </source>
</evidence>
<comment type="caution">
    <text evidence="7">The sequence shown here is derived from an EMBL/GenBank/DDBJ whole genome shotgun (WGS) entry which is preliminary data.</text>
</comment>
<feature type="domain" description="Fibronectin type-III" evidence="6">
    <location>
        <begin position="901"/>
        <end position="1000"/>
    </location>
</feature>
<keyword evidence="2" id="KW-0326">Glycosidase</keyword>
<keyword evidence="2" id="KW-0378">Hydrolase</keyword>
<dbReference type="InterPro" id="IPR013783">
    <property type="entry name" value="Ig-like_fold"/>
</dbReference>
<dbReference type="Gene3D" id="2.60.40.10">
    <property type="entry name" value="Immunoglobulins"/>
    <property type="match status" value="3"/>
</dbReference>
<dbReference type="InterPro" id="IPR001258">
    <property type="entry name" value="NHL_repeat"/>
</dbReference>
<evidence type="ECO:0000256" key="1">
    <source>
        <dbReference type="ARBA" id="ARBA00022737"/>
    </source>
</evidence>
<proteinExistence type="predicted"/>
<dbReference type="PROSITE" id="PS51125">
    <property type="entry name" value="NHL"/>
    <property type="match status" value="2"/>
</dbReference>
<dbReference type="SMART" id="SM00060">
    <property type="entry name" value="FN3"/>
    <property type="match status" value="3"/>
</dbReference>
<feature type="domain" description="Fibronectin type-III" evidence="6">
    <location>
        <begin position="801"/>
        <end position="900"/>
    </location>
</feature>
<dbReference type="Gene3D" id="3.30.1330.60">
    <property type="entry name" value="OmpA-like domain"/>
    <property type="match status" value="1"/>
</dbReference>
<evidence type="ECO:0000256" key="3">
    <source>
        <dbReference type="ARBA" id="ARBA00023326"/>
    </source>
</evidence>
<protein>
    <recommendedName>
        <fullName evidence="6">Fibronectin type-III domain-containing protein</fullName>
    </recommendedName>
</protein>
<dbReference type="PROSITE" id="PS50853">
    <property type="entry name" value="FN3"/>
    <property type="match status" value="3"/>
</dbReference>
<dbReference type="Gene3D" id="2.130.10.10">
    <property type="entry name" value="YVTN repeat-like/Quinoprotein amine dehydrogenase"/>
    <property type="match status" value="1"/>
</dbReference>
<dbReference type="Pfam" id="PF00041">
    <property type="entry name" value="fn3"/>
    <property type="match status" value="3"/>
</dbReference>
<feature type="repeat" description="NHL" evidence="4">
    <location>
        <begin position="647"/>
        <end position="683"/>
    </location>
</feature>
<dbReference type="Pfam" id="PF08450">
    <property type="entry name" value="SGL"/>
    <property type="match status" value="1"/>
</dbReference>
<evidence type="ECO:0000256" key="5">
    <source>
        <dbReference type="SAM" id="MobiDB-lite"/>
    </source>
</evidence>
<keyword evidence="3" id="KW-0624">Polysaccharide degradation</keyword>
<evidence type="ECO:0000256" key="4">
    <source>
        <dbReference type="PROSITE-ProRule" id="PRU00504"/>
    </source>
</evidence>
<feature type="region of interest" description="Disordered" evidence="5">
    <location>
        <begin position="984"/>
        <end position="1045"/>
    </location>
</feature>
<sequence>MVGSPAQATAPPGIPLAVAHAPMGVQPGKIRVSPDGTHVWATDLSSPGAPGQILNLNALSGYSMLVTANVDGNDPADIAFSPDSAFMFAPLTGSDKVVALSAASGAPIGSGQDIARGPYSTGGGSAPTGIAVVSEPVSGDLRAYVATSGLTTLKVIDLGSGIVSTVANGGVGPVAVAASNAGDKVFTAGTDGTIRQISTNGNTIVGGSVNQSHSTTIQDLAVTPDGGTLLVAGDDGTTGYIDAYASSPSGLTFINSTTAQLAFTQITVTHDGRTIYAAAGGRTETNGSSDARLLTFNLSDFTTAALAVPPAPASPLNSESTVSQLWGVTTNRTSPVLYATGRGDTGLIPLDEGWALAVTHPTAPDVPTSVQTVSANRAVKVSWTAPVDPGSESITGYDVISSPGGKRCHSASTDTYCWVYGLTNGTPYTFTVTATSDAGTSLATVSSPQTPSAVPYPYTFDLAFFAGTGVSGLPASPGTATAEKLQVPVGLAAAANGDVYIADSWADQVTQVSGATITRIAGNSNGSAGSPALPTAAATAALSNPNAVALGPSGDVYIADTGNHRVSKIDEGILVVVAGTGTSAAVIPGLASSSPLASPRGLAFDLNGDLYIADTGNHQILKVDHATNQLSVFAGTGSAGTATPGSPATASPLQSPRGVAVDAFGNVYIADTGNYQVERVDPETGLLSVVAGSGQKGTPLNGTTPIGNDLGDIYSLAVGPEQALYLADRSNNIVERIDLTAPTAIQVIAGSGLAAAATEVNGIDSDLRQVSGVAVRPDDGKVYISDSGSHRVHQLTPADRVPGPPTGLLAQAGNASTVLTFTTPLYTGGSGVLLNMNPYYYSTDDGVNWSPLPSPGINDSTVTSTITGLGNGTTYAVRVRAMNAEGDGVPSKRVRVTPDVLPQAPVVPTAEAGENSALVKWNPPANSGSVIREYVVSTYLDGVKQSTARFTASTLTTTITGLIGGGAYTFRVEAVNALGVGPASAASNEVKPTGTTTPPTPSPTAEPSPSTSTPGPGPSTSPTATPTPTQSPTTPPKINVDLNLKSGGDLVGSQATINGGGLKGSSEFTLMLHSTPVVLASGVTDEAGSFSAKVIMPAKACISGGLHQLVLSGTAPDGTVVSDTSWIVLDDTCKAQTGSGTKPPAGSVALGSVLFPAVGTALPASAKTVLKTKDGAMKTSTLVTLTGYALTSSKTKTGIAAAQKVALKRAIATRDYLKALGVKAPIKVVGVGGSTAAKPAWQKNNRRVVITVRY</sequence>
<name>A0ABQ4BNR4_9ACTN</name>
<dbReference type="SUPFAM" id="SSF49265">
    <property type="entry name" value="Fibronectin type III"/>
    <property type="match status" value="2"/>
</dbReference>
<dbReference type="SUPFAM" id="SSF75011">
    <property type="entry name" value="3-carboxy-cis,cis-mucoante lactonizing enzyme"/>
    <property type="match status" value="1"/>
</dbReference>
<organism evidence="7 8">
    <name type="scientific">Actinoplanes palleronii</name>
    <dbReference type="NCBI Taxonomy" id="113570"/>
    <lineage>
        <taxon>Bacteria</taxon>
        <taxon>Bacillati</taxon>
        <taxon>Actinomycetota</taxon>
        <taxon>Actinomycetes</taxon>
        <taxon>Micromonosporales</taxon>
        <taxon>Micromonosporaceae</taxon>
        <taxon>Actinoplanes</taxon>
    </lineage>
</organism>
<keyword evidence="8" id="KW-1185">Reference proteome</keyword>
<dbReference type="SUPFAM" id="SSF101898">
    <property type="entry name" value="NHL repeat"/>
    <property type="match status" value="1"/>
</dbReference>
<evidence type="ECO:0000313" key="7">
    <source>
        <dbReference type="EMBL" id="GIE72323.1"/>
    </source>
</evidence>
<feature type="domain" description="Fibronectin type-III" evidence="6">
    <location>
        <begin position="363"/>
        <end position="455"/>
    </location>
</feature>
<dbReference type="CDD" id="cd00063">
    <property type="entry name" value="FN3"/>
    <property type="match status" value="3"/>
</dbReference>
<dbReference type="InterPro" id="IPR003961">
    <property type="entry name" value="FN3_dom"/>
</dbReference>
<keyword evidence="1" id="KW-0677">Repeat</keyword>
<dbReference type="SUPFAM" id="SSF103088">
    <property type="entry name" value="OmpA-like"/>
    <property type="match status" value="1"/>
</dbReference>
<keyword evidence="3" id="KW-0119">Carbohydrate metabolism</keyword>
<accession>A0ABQ4BNR4</accession>